<feature type="coiled-coil region" evidence="4">
    <location>
        <begin position="93"/>
        <end position="123"/>
    </location>
</feature>
<keyword evidence="1" id="KW-0479">Metal-binding</keyword>
<feature type="coiled-coil region" evidence="4">
    <location>
        <begin position="197"/>
        <end position="249"/>
    </location>
</feature>
<dbReference type="InterPro" id="IPR058030">
    <property type="entry name" value="TRIM8/14/16/25/29/45/65_CC"/>
</dbReference>
<feature type="coiled-coil region" evidence="4">
    <location>
        <begin position="273"/>
        <end position="307"/>
    </location>
</feature>
<protein>
    <recommendedName>
        <fullName evidence="6">TRIM8/14/16/25/29/45/65 coiled-coil region domain-containing protein</fullName>
    </recommendedName>
</protein>
<keyword evidence="4" id="KW-0175">Coiled coil</keyword>
<dbReference type="PANTHER" id="PTHR25465">
    <property type="entry name" value="B-BOX DOMAIN CONTAINING"/>
    <property type="match status" value="1"/>
</dbReference>
<feature type="region of interest" description="Disordered" evidence="5">
    <location>
        <begin position="130"/>
        <end position="150"/>
    </location>
</feature>
<evidence type="ECO:0000256" key="2">
    <source>
        <dbReference type="ARBA" id="ARBA00022771"/>
    </source>
</evidence>
<comment type="caution">
    <text evidence="7">The sequence shown here is derived from an EMBL/GenBank/DDBJ whole genome shotgun (WGS) entry which is preliminary data.</text>
</comment>
<feature type="compositionally biased region" description="Polar residues" evidence="5">
    <location>
        <begin position="11"/>
        <end position="22"/>
    </location>
</feature>
<evidence type="ECO:0000256" key="4">
    <source>
        <dbReference type="SAM" id="Coils"/>
    </source>
</evidence>
<keyword evidence="3" id="KW-0862">Zinc</keyword>
<dbReference type="PANTHER" id="PTHR25465:SF5">
    <property type="entry name" value="E3 UBIQUITIN_ISG15 LIGASE TRIM25-RELATED"/>
    <property type="match status" value="1"/>
</dbReference>
<keyword evidence="8" id="KW-1185">Reference proteome</keyword>
<gene>
    <name evidence="7" type="ORF">QQF64_013715</name>
</gene>
<proteinExistence type="predicted"/>
<feature type="domain" description="TRIM8/14/16/25/29/45/65 coiled-coil region" evidence="6">
    <location>
        <begin position="222"/>
        <end position="359"/>
    </location>
</feature>
<feature type="compositionally biased region" description="Basic and acidic residues" evidence="5">
    <location>
        <begin position="1"/>
        <end position="10"/>
    </location>
</feature>
<organism evidence="7 8">
    <name type="scientific">Cirrhinus molitorella</name>
    <name type="common">mud carp</name>
    <dbReference type="NCBI Taxonomy" id="172907"/>
    <lineage>
        <taxon>Eukaryota</taxon>
        <taxon>Metazoa</taxon>
        <taxon>Chordata</taxon>
        <taxon>Craniata</taxon>
        <taxon>Vertebrata</taxon>
        <taxon>Euteleostomi</taxon>
        <taxon>Actinopterygii</taxon>
        <taxon>Neopterygii</taxon>
        <taxon>Teleostei</taxon>
        <taxon>Ostariophysi</taxon>
        <taxon>Cypriniformes</taxon>
        <taxon>Cyprinidae</taxon>
        <taxon>Labeoninae</taxon>
        <taxon>Labeonini</taxon>
        <taxon>Cirrhinus</taxon>
    </lineage>
</organism>
<evidence type="ECO:0000256" key="1">
    <source>
        <dbReference type="ARBA" id="ARBA00022723"/>
    </source>
</evidence>
<dbReference type="EMBL" id="JAYMGO010000019">
    <property type="protein sequence ID" value="KAL1255654.1"/>
    <property type="molecule type" value="Genomic_DNA"/>
</dbReference>
<feature type="region of interest" description="Disordered" evidence="5">
    <location>
        <begin position="1"/>
        <end position="32"/>
    </location>
</feature>
<evidence type="ECO:0000259" key="6">
    <source>
        <dbReference type="Pfam" id="PF25600"/>
    </source>
</evidence>
<dbReference type="Pfam" id="PF25600">
    <property type="entry name" value="TRIM_CC"/>
    <property type="match status" value="2"/>
</dbReference>
<evidence type="ECO:0000256" key="5">
    <source>
        <dbReference type="SAM" id="MobiDB-lite"/>
    </source>
</evidence>
<feature type="domain" description="TRIM8/14/16/25/29/45/65 coiled-coil region" evidence="6">
    <location>
        <begin position="35"/>
        <end position="173"/>
    </location>
</feature>
<dbReference type="InterPro" id="IPR051051">
    <property type="entry name" value="E3_ubiq-ligase_TRIM/RNF"/>
</dbReference>
<evidence type="ECO:0000256" key="3">
    <source>
        <dbReference type="ARBA" id="ARBA00022833"/>
    </source>
</evidence>
<sequence length="436" mass="50443">MVDEHKDHETVSTAAERTVQQKQLDETQTEFQQQIQEREKKLQELKEAVESHKRSAQTAVEDSECLFTELISSIERRRSEVTQMIRNREKTIVSQAKGLMERLKQEIDQLRRSDAELKKLSQTHNHTHFLQSLSSLPVPPGSPDVPSITDSSLDVVGKSVSKMRQKLEDFCKEKIEKLSGRVTCIQIIPTPEYESRKDFLQSERTEKQRQLDETISEFQQQIQEREKKLQELKEAVESHKCSAQTAVENSERIFTELISSIERRRSEVTQMIRDREKTVVSQAEGLLEQLEQEINDLSRRNAELELLSNTLDHIHFLQSFPSLSAAPGSPDIPRITFSSYDDVGQSVFQLRHKLEYFCKRGIEEISGRVAAARPEAENAGFILTPRMKYAHRRAKTLHGSRRKIIRELSQQKDPEVKNEELSQKIEDFFKVTDTSE</sequence>
<reference evidence="7 8" key="1">
    <citation type="submission" date="2023-09" db="EMBL/GenBank/DDBJ databases">
        <authorList>
            <person name="Wang M."/>
        </authorList>
    </citation>
    <scope>NUCLEOTIDE SEQUENCE [LARGE SCALE GENOMIC DNA]</scope>
    <source>
        <strain evidence="7">GT-2023</strain>
        <tissue evidence="7">Liver</tissue>
    </source>
</reference>
<evidence type="ECO:0000313" key="8">
    <source>
        <dbReference type="Proteomes" id="UP001558613"/>
    </source>
</evidence>
<accession>A0ABR3LV80</accession>
<keyword evidence="2" id="KW-0863">Zinc-finger</keyword>
<dbReference type="Proteomes" id="UP001558613">
    <property type="component" value="Unassembled WGS sequence"/>
</dbReference>
<name>A0ABR3LV80_9TELE</name>
<evidence type="ECO:0000313" key="7">
    <source>
        <dbReference type="EMBL" id="KAL1255654.1"/>
    </source>
</evidence>